<dbReference type="InterPro" id="IPR047662">
    <property type="entry name" value="SemiSWEET"/>
</dbReference>
<organism evidence="6 7">
    <name type="scientific">Lacibacterium aquatile</name>
    <dbReference type="NCBI Taxonomy" id="1168082"/>
    <lineage>
        <taxon>Bacteria</taxon>
        <taxon>Pseudomonadati</taxon>
        <taxon>Pseudomonadota</taxon>
        <taxon>Alphaproteobacteria</taxon>
        <taxon>Rhodospirillales</taxon>
        <taxon>Rhodospirillaceae</taxon>
    </lineage>
</organism>
<accession>A0ABW5DUS3</accession>
<evidence type="ECO:0000256" key="1">
    <source>
        <dbReference type="ARBA" id="ARBA00004141"/>
    </source>
</evidence>
<dbReference type="Gene3D" id="1.20.1280.290">
    <property type="match status" value="1"/>
</dbReference>
<comment type="caution">
    <text evidence="6">The sequence shown here is derived from an EMBL/GenBank/DDBJ whole genome shotgun (WGS) entry which is preliminary data.</text>
</comment>
<evidence type="ECO:0000313" key="7">
    <source>
        <dbReference type="Proteomes" id="UP001597295"/>
    </source>
</evidence>
<dbReference type="Proteomes" id="UP001597295">
    <property type="component" value="Unassembled WGS sequence"/>
</dbReference>
<evidence type="ECO:0000256" key="2">
    <source>
        <dbReference type="ARBA" id="ARBA00022692"/>
    </source>
</evidence>
<feature type="transmembrane region" description="Helical" evidence="5">
    <location>
        <begin position="64"/>
        <end position="83"/>
    </location>
</feature>
<feature type="transmembrane region" description="Helical" evidence="5">
    <location>
        <begin position="6"/>
        <end position="25"/>
    </location>
</feature>
<keyword evidence="3 5" id="KW-1133">Transmembrane helix</keyword>
<dbReference type="RefSeq" id="WP_379876746.1">
    <property type="nucleotide sequence ID" value="NZ_JBHUIP010000012.1"/>
</dbReference>
<keyword evidence="2 5" id="KW-0812">Transmembrane</keyword>
<name>A0ABW5DUS3_9PROT</name>
<keyword evidence="7" id="KW-1185">Reference proteome</keyword>
<evidence type="ECO:0000256" key="5">
    <source>
        <dbReference type="SAM" id="Phobius"/>
    </source>
</evidence>
<reference evidence="7" key="1">
    <citation type="journal article" date="2019" name="Int. J. Syst. Evol. Microbiol.">
        <title>The Global Catalogue of Microorganisms (GCM) 10K type strain sequencing project: providing services to taxonomists for standard genome sequencing and annotation.</title>
        <authorList>
            <consortium name="The Broad Institute Genomics Platform"/>
            <consortium name="The Broad Institute Genome Sequencing Center for Infectious Disease"/>
            <person name="Wu L."/>
            <person name="Ma J."/>
        </authorList>
    </citation>
    <scope>NUCLEOTIDE SEQUENCE [LARGE SCALE GENOMIC DNA]</scope>
    <source>
        <strain evidence="7">CGMCC 1.19062</strain>
    </source>
</reference>
<dbReference type="InterPro" id="IPR006603">
    <property type="entry name" value="PQ-loop_rpt"/>
</dbReference>
<evidence type="ECO:0000313" key="6">
    <source>
        <dbReference type="EMBL" id="MFD2263716.1"/>
    </source>
</evidence>
<evidence type="ECO:0000256" key="4">
    <source>
        <dbReference type="ARBA" id="ARBA00023136"/>
    </source>
</evidence>
<keyword evidence="4 5" id="KW-0472">Membrane</keyword>
<sequence>MSFNLVQFIGLVAAMLTTAAFFPQAIRAVRTRDTSSISLATYCAFVAGVTMWLVYGIIAKDIPIMVANALTLVPAATILGMKLRYG</sequence>
<evidence type="ECO:0000256" key="3">
    <source>
        <dbReference type="ARBA" id="ARBA00022989"/>
    </source>
</evidence>
<dbReference type="EMBL" id="JBHUIP010000012">
    <property type="protein sequence ID" value="MFD2263716.1"/>
    <property type="molecule type" value="Genomic_DNA"/>
</dbReference>
<gene>
    <name evidence="6" type="ORF">ACFSM5_12520</name>
</gene>
<dbReference type="Pfam" id="PF04193">
    <property type="entry name" value="PQ-loop"/>
    <property type="match status" value="1"/>
</dbReference>
<proteinExistence type="predicted"/>
<protein>
    <submittedName>
        <fullName evidence="6">SemiSWEET transporter</fullName>
    </submittedName>
</protein>
<dbReference type="NCBIfam" id="NF037968">
    <property type="entry name" value="SemiSWEET_2"/>
    <property type="match status" value="1"/>
</dbReference>
<feature type="transmembrane region" description="Helical" evidence="5">
    <location>
        <begin position="37"/>
        <end position="58"/>
    </location>
</feature>
<comment type="subcellular location">
    <subcellularLocation>
        <location evidence="1">Membrane</location>
        <topology evidence="1">Multi-pass membrane protein</topology>
    </subcellularLocation>
</comment>